<evidence type="ECO:0000256" key="1">
    <source>
        <dbReference type="SAM" id="Phobius"/>
    </source>
</evidence>
<keyword evidence="1" id="KW-0472">Membrane</keyword>
<keyword evidence="1" id="KW-0812">Transmembrane</keyword>
<dbReference type="Proteomes" id="UP000199438">
    <property type="component" value="Unassembled WGS sequence"/>
</dbReference>
<keyword evidence="1" id="KW-1133">Transmembrane helix</keyword>
<dbReference type="AlphaFoldDB" id="A0A1I1E2T8"/>
<gene>
    <name evidence="2" type="ORF">SAMN04487907_101658</name>
</gene>
<feature type="transmembrane region" description="Helical" evidence="1">
    <location>
        <begin position="7"/>
        <end position="26"/>
    </location>
</feature>
<accession>A0A1I1E2T8</accession>
<feature type="transmembrane region" description="Helical" evidence="1">
    <location>
        <begin position="58"/>
        <end position="82"/>
    </location>
</feature>
<dbReference type="Pfam" id="PF10990">
    <property type="entry name" value="DUF2809"/>
    <property type="match status" value="1"/>
</dbReference>
<reference evidence="3" key="1">
    <citation type="submission" date="2016-10" db="EMBL/GenBank/DDBJ databases">
        <authorList>
            <person name="Varghese N."/>
            <person name="Submissions S."/>
        </authorList>
    </citation>
    <scope>NUCLEOTIDE SEQUENCE [LARGE SCALE GENOMIC DNA]</scope>
    <source>
        <strain evidence="3">DSM 24499</strain>
    </source>
</reference>
<organism evidence="2 3">
    <name type="scientific">Zunongwangia mangrovi</name>
    <dbReference type="NCBI Taxonomy" id="1334022"/>
    <lineage>
        <taxon>Bacteria</taxon>
        <taxon>Pseudomonadati</taxon>
        <taxon>Bacteroidota</taxon>
        <taxon>Flavobacteriia</taxon>
        <taxon>Flavobacteriales</taxon>
        <taxon>Flavobacteriaceae</taxon>
        <taxon>Zunongwangia</taxon>
    </lineage>
</organism>
<feature type="transmembrane region" description="Helical" evidence="1">
    <location>
        <begin position="102"/>
        <end position="119"/>
    </location>
</feature>
<evidence type="ECO:0000313" key="2">
    <source>
        <dbReference type="EMBL" id="SFB79143.1"/>
    </source>
</evidence>
<feature type="transmembrane region" description="Helical" evidence="1">
    <location>
        <begin position="32"/>
        <end position="51"/>
    </location>
</feature>
<dbReference type="RefSeq" id="WP_092539942.1">
    <property type="nucleotide sequence ID" value="NZ_FOKV01000001.1"/>
</dbReference>
<dbReference type="InterPro" id="IPR021257">
    <property type="entry name" value="DUF2809"/>
</dbReference>
<name>A0A1I1E2T8_9FLAO</name>
<proteinExistence type="predicted"/>
<dbReference type="EMBL" id="FOKV01000001">
    <property type="protein sequence ID" value="SFB79143.1"/>
    <property type="molecule type" value="Genomic_DNA"/>
</dbReference>
<keyword evidence="3" id="KW-1185">Reference proteome</keyword>
<dbReference type="STRING" id="1334022.SAMN04487907_101658"/>
<sequence length="130" mass="15232">MRFSIKYFLVAFVLFITEFLIARFINGGFIRNVLGDYLVVFLIYYFLLSFYKWQKIKLAVFVLLVAYLIEILQYVQILKILGIPKSTFTDMILGSSFDWLDMLAYTLAFLSLVFMQRILQKKDASGKAVH</sequence>
<dbReference type="OrthoDB" id="5360192at2"/>
<protein>
    <recommendedName>
        <fullName evidence="4">DUF2809 domain-containing protein</fullName>
    </recommendedName>
</protein>
<evidence type="ECO:0000313" key="3">
    <source>
        <dbReference type="Proteomes" id="UP000199438"/>
    </source>
</evidence>
<evidence type="ECO:0008006" key="4">
    <source>
        <dbReference type="Google" id="ProtNLM"/>
    </source>
</evidence>